<evidence type="ECO:0000313" key="2">
    <source>
        <dbReference type="Proteomes" id="UP001234202"/>
    </source>
</evidence>
<gene>
    <name evidence="1" type="ORF">QFC24_002464</name>
</gene>
<dbReference type="Proteomes" id="UP001234202">
    <property type="component" value="Unassembled WGS sequence"/>
</dbReference>
<protein>
    <submittedName>
        <fullName evidence="1">Uncharacterized protein</fullName>
    </submittedName>
</protein>
<evidence type="ECO:0000313" key="1">
    <source>
        <dbReference type="EMBL" id="KAJ9126191.1"/>
    </source>
</evidence>
<organism evidence="1 2">
    <name type="scientific">Naganishia onofrii</name>
    <dbReference type="NCBI Taxonomy" id="1851511"/>
    <lineage>
        <taxon>Eukaryota</taxon>
        <taxon>Fungi</taxon>
        <taxon>Dikarya</taxon>
        <taxon>Basidiomycota</taxon>
        <taxon>Agaricomycotina</taxon>
        <taxon>Tremellomycetes</taxon>
        <taxon>Filobasidiales</taxon>
        <taxon>Filobasidiaceae</taxon>
        <taxon>Naganishia</taxon>
    </lineage>
</organism>
<dbReference type="EMBL" id="JASBWV010000006">
    <property type="protein sequence ID" value="KAJ9126191.1"/>
    <property type="molecule type" value="Genomic_DNA"/>
</dbReference>
<accession>A0ACC2XT65</accession>
<comment type="caution">
    <text evidence="1">The sequence shown here is derived from an EMBL/GenBank/DDBJ whole genome shotgun (WGS) entry which is preliminary data.</text>
</comment>
<sequence>MRKDDDVTSSHCQPGQRQRFAYVELPHWNYKNLARKAQYTYMDLPPLPLSAQKPTRKAAIAARSLVDLAWAQHPLVEDESEEEHTESDEEDEGVAELVIEGDKFLTRDDNGVSLR</sequence>
<proteinExistence type="predicted"/>
<keyword evidence="2" id="KW-1185">Reference proteome</keyword>
<name>A0ACC2XT65_9TREE</name>
<reference evidence="1" key="1">
    <citation type="submission" date="2023-04" db="EMBL/GenBank/DDBJ databases">
        <title>Draft Genome sequencing of Naganishia species isolated from polar environments using Oxford Nanopore Technology.</title>
        <authorList>
            <person name="Leo P."/>
            <person name="Venkateswaran K."/>
        </authorList>
    </citation>
    <scope>NUCLEOTIDE SEQUENCE</scope>
    <source>
        <strain evidence="1">DBVPG 5303</strain>
    </source>
</reference>